<dbReference type="AlphaFoldDB" id="A0A0L0SMN0"/>
<reference evidence="4" key="2">
    <citation type="submission" date="2009-11" db="EMBL/GenBank/DDBJ databases">
        <title>The Genome Sequence of Allomyces macrogynus strain ATCC 38327.</title>
        <authorList>
            <consortium name="The Broad Institute Genome Sequencing Platform"/>
            <person name="Russ C."/>
            <person name="Cuomo C."/>
            <person name="Shea T."/>
            <person name="Young S.K."/>
            <person name="Zeng Q."/>
            <person name="Koehrsen M."/>
            <person name="Haas B."/>
            <person name="Borodovsky M."/>
            <person name="Guigo R."/>
            <person name="Alvarado L."/>
            <person name="Berlin A."/>
            <person name="Borenstein D."/>
            <person name="Chen Z."/>
            <person name="Engels R."/>
            <person name="Freedman E."/>
            <person name="Gellesch M."/>
            <person name="Goldberg J."/>
            <person name="Griggs A."/>
            <person name="Gujja S."/>
            <person name="Heiman D."/>
            <person name="Hepburn T."/>
            <person name="Howarth C."/>
            <person name="Jen D."/>
            <person name="Larson L."/>
            <person name="Lewis B."/>
            <person name="Mehta T."/>
            <person name="Park D."/>
            <person name="Pearson M."/>
            <person name="Roberts A."/>
            <person name="Saif S."/>
            <person name="Shenoy N."/>
            <person name="Sisk P."/>
            <person name="Stolte C."/>
            <person name="Sykes S."/>
            <person name="Walk T."/>
            <person name="White J."/>
            <person name="Yandava C."/>
            <person name="Burger G."/>
            <person name="Gray M.W."/>
            <person name="Holland P.W.H."/>
            <person name="King N."/>
            <person name="Lang F.B.F."/>
            <person name="Roger A.J."/>
            <person name="Ruiz-Trillo I."/>
            <person name="Lander E."/>
            <person name="Nusbaum C."/>
        </authorList>
    </citation>
    <scope>NUCLEOTIDE SEQUENCE [LARGE SCALE GENOMIC DNA]</scope>
    <source>
        <strain evidence="4">ATCC 38327</strain>
    </source>
</reference>
<keyword evidence="4" id="KW-1185">Reference proteome</keyword>
<dbReference type="Gene3D" id="3.40.50.300">
    <property type="entry name" value="P-loop containing nucleotide triphosphate hydrolases"/>
    <property type="match status" value="1"/>
</dbReference>
<dbReference type="VEuPathDB" id="FungiDB:AMAG_08743"/>
<accession>A0A0L0SMN0</accession>
<evidence type="ECO:0000313" key="3">
    <source>
        <dbReference type="EMBL" id="KNE63640.1"/>
    </source>
</evidence>
<feature type="compositionally biased region" description="Polar residues" evidence="2">
    <location>
        <begin position="1"/>
        <end position="15"/>
    </location>
</feature>
<dbReference type="Pfam" id="PF00071">
    <property type="entry name" value="Ras"/>
    <property type="match status" value="1"/>
</dbReference>
<dbReference type="STRING" id="578462.A0A0L0SMN0"/>
<dbReference type="PANTHER" id="PTHR47978">
    <property type="match status" value="1"/>
</dbReference>
<protein>
    <recommendedName>
        <fullName evidence="5">Small GTP-binding protein domain</fullName>
    </recommendedName>
</protein>
<evidence type="ECO:0000256" key="2">
    <source>
        <dbReference type="SAM" id="MobiDB-lite"/>
    </source>
</evidence>
<dbReference type="InterPro" id="IPR001806">
    <property type="entry name" value="Small_GTPase"/>
</dbReference>
<dbReference type="OrthoDB" id="6585768at2759"/>
<dbReference type="GO" id="GO:0005525">
    <property type="term" value="F:GTP binding"/>
    <property type="evidence" value="ECO:0007669"/>
    <property type="project" value="InterPro"/>
</dbReference>
<dbReference type="InterPro" id="IPR027417">
    <property type="entry name" value="P-loop_NTPase"/>
</dbReference>
<dbReference type="GO" id="GO:0003924">
    <property type="term" value="F:GTPase activity"/>
    <property type="evidence" value="ECO:0007669"/>
    <property type="project" value="InterPro"/>
</dbReference>
<feature type="region of interest" description="Disordered" evidence="2">
    <location>
        <begin position="1"/>
        <end position="24"/>
    </location>
</feature>
<proteinExistence type="predicted"/>
<organism evidence="3 4">
    <name type="scientific">Allomyces macrogynus (strain ATCC 38327)</name>
    <name type="common">Allomyces javanicus var. macrogynus</name>
    <dbReference type="NCBI Taxonomy" id="578462"/>
    <lineage>
        <taxon>Eukaryota</taxon>
        <taxon>Fungi</taxon>
        <taxon>Fungi incertae sedis</taxon>
        <taxon>Blastocladiomycota</taxon>
        <taxon>Blastocladiomycetes</taxon>
        <taxon>Blastocladiales</taxon>
        <taxon>Blastocladiaceae</taxon>
        <taxon>Allomyces</taxon>
    </lineage>
</organism>
<dbReference type="SMART" id="SM00175">
    <property type="entry name" value="RAB"/>
    <property type="match status" value="1"/>
</dbReference>
<reference evidence="3 4" key="1">
    <citation type="submission" date="2009-11" db="EMBL/GenBank/DDBJ databases">
        <title>Annotation of Allomyces macrogynus ATCC 38327.</title>
        <authorList>
            <consortium name="The Broad Institute Genome Sequencing Platform"/>
            <person name="Russ C."/>
            <person name="Cuomo C."/>
            <person name="Burger G."/>
            <person name="Gray M.W."/>
            <person name="Holland P.W.H."/>
            <person name="King N."/>
            <person name="Lang F.B.F."/>
            <person name="Roger A.J."/>
            <person name="Ruiz-Trillo I."/>
            <person name="Young S.K."/>
            <person name="Zeng Q."/>
            <person name="Gargeya S."/>
            <person name="Fitzgerald M."/>
            <person name="Haas B."/>
            <person name="Abouelleil A."/>
            <person name="Alvarado L."/>
            <person name="Arachchi H.M."/>
            <person name="Berlin A."/>
            <person name="Chapman S.B."/>
            <person name="Gearin G."/>
            <person name="Goldberg J."/>
            <person name="Griggs A."/>
            <person name="Gujja S."/>
            <person name="Hansen M."/>
            <person name="Heiman D."/>
            <person name="Howarth C."/>
            <person name="Larimer J."/>
            <person name="Lui A."/>
            <person name="MacDonald P.J.P."/>
            <person name="McCowen C."/>
            <person name="Montmayeur A."/>
            <person name="Murphy C."/>
            <person name="Neiman D."/>
            <person name="Pearson M."/>
            <person name="Priest M."/>
            <person name="Roberts A."/>
            <person name="Saif S."/>
            <person name="Shea T."/>
            <person name="Sisk P."/>
            <person name="Stolte C."/>
            <person name="Sykes S."/>
            <person name="Wortman J."/>
            <person name="Nusbaum C."/>
            <person name="Birren B."/>
        </authorList>
    </citation>
    <scope>NUCLEOTIDE SEQUENCE [LARGE SCALE GENOMIC DNA]</scope>
    <source>
        <strain evidence="3 4">ATCC 38327</strain>
    </source>
</reference>
<evidence type="ECO:0008006" key="5">
    <source>
        <dbReference type="Google" id="ProtNLM"/>
    </source>
</evidence>
<evidence type="ECO:0000256" key="1">
    <source>
        <dbReference type="ARBA" id="ARBA00022741"/>
    </source>
</evidence>
<dbReference type="EMBL" id="GG745342">
    <property type="protein sequence ID" value="KNE63640.1"/>
    <property type="molecule type" value="Genomic_DNA"/>
</dbReference>
<dbReference type="eggNOG" id="KOG0084">
    <property type="taxonomic scope" value="Eukaryota"/>
</dbReference>
<sequence>MNASKPSAPNANGRQSSPTAAARAARGLAPGGSLAAHAHAGVDAAGILGESWLVHDGTADDVGRDTVLCEFRVAVLGDAGVGKSTLVGTVIGAPYVDQFPSGEADMILFKTRKSWMGSYAVGVELWDTPGAARCRTATAKLADARSMTACMLVFDLTDRASFDSLADWATLTHLLDAATNQFTRPTILVGTKADLVAVPAAVTAAAAAAAATGTAFLPDALTTGLGMRGSTSMARSASMKTRCARSREMRRARGRRRVVASTWRSMRLTPKPLATPSTKWCAWSRARCRATCS</sequence>
<dbReference type="Proteomes" id="UP000054350">
    <property type="component" value="Unassembled WGS sequence"/>
</dbReference>
<gene>
    <name evidence="3" type="ORF">AMAG_08743</name>
</gene>
<dbReference type="SUPFAM" id="SSF52540">
    <property type="entry name" value="P-loop containing nucleoside triphosphate hydrolases"/>
    <property type="match status" value="1"/>
</dbReference>
<evidence type="ECO:0000313" key="4">
    <source>
        <dbReference type="Proteomes" id="UP000054350"/>
    </source>
</evidence>
<name>A0A0L0SMN0_ALLM3</name>
<keyword evidence="1" id="KW-0547">Nucleotide-binding</keyword>
<dbReference type="PRINTS" id="PR00449">
    <property type="entry name" value="RASTRNSFRMNG"/>
</dbReference>